<dbReference type="PANTHER" id="PTHR36753">
    <property type="entry name" value="TRANSMEMBRANE PROTEIN"/>
    <property type="match status" value="1"/>
</dbReference>
<dbReference type="AlphaFoldDB" id="A0AAQ3PXL0"/>
<reference evidence="2 3" key="1">
    <citation type="submission" date="2023-10" db="EMBL/GenBank/DDBJ databases">
        <title>Chromosome-scale genome assembly provides insights into flower coloration mechanisms of Canna indica.</title>
        <authorList>
            <person name="Li C."/>
        </authorList>
    </citation>
    <scope>NUCLEOTIDE SEQUENCE [LARGE SCALE GENOMIC DNA]</scope>
    <source>
        <tissue evidence="2">Flower</tissue>
    </source>
</reference>
<accession>A0AAQ3PXL0</accession>
<protein>
    <recommendedName>
        <fullName evidence="4">Transmembrane protein</fullName>
    </recommendedName>
</protein>
<keyword evidence="3" id="KW-1185">Reference proteome</keyword>
<keyword evidence="1" id="KW-0812">Transmembrane</keyword>
<keyword evidence="1" id="KW-0472">Membrane</keyword>
<evidence type="ECO:0000313" key="2">
    <source>
        <dbReference type="EMBL" id="WOK92018.1"/>
    </source>
</evidence>
<organism evidence="2 3">
    <name type="scientific">Canna indica</name>
    <name type="common">Indian-shot</name>
    <dbReference type="NCBI Taxonomy" id="4628"/>
    <lineage>
        <taxon>Eukaryota</taxon>
        <taxon>Viridiplantae</taxon>
        <taxon>Streptophyta</taxon>
        <taxon>Embryophyta</taxon>
        <taxon>Tracheophyta</taxon>
        <taxon>Spermatophyta</taxon>
        <taxon>Magnoliopsida</taxon>
        <taxon>Liliopsida</taxon>
        <taxon>Zingiberales</taxon>
        <taxon>Cannaceae</taxon>
        <taxon>Canna</taxon>
    </lineage>
</organism>
<keyword evidence="1" id="KW-1133">Transmembrane helix</keyword>
<dbReference type="PANTHER" id="PTHR36753:SF2">
    <property type="entry name" value="TRANSMEMBRANE PROTEIN"/>
    <property type="match status" value="1"/>
</dbReference>
<proteinExistence type="predicted"/>
<sequence>MCCPSKSCCICLLVVLVIIAIGFVFGFGIFAHGFNKIKNALHLEEGAAGPRGYPYGRRFYPGAAPPPF</sequence>
<feature type="transmembrane region" description="Helical" evidence="1">
    <location>
        <begin position="12"/>
        <end position="34"/>
    </location>
</feature>
<gene>
    <name evidence="2" type="ORF">Cni_G00709</name>
</gene>
<evidence type="ECO:0008006" key="4">
    <source>
        <dbReference type="Google" id="ProtNLM"/>
    </source>
</evidence>
<dbReference type="Proteomes" id="UP001327560">
    <property type="component" value="Chromosome 1"/>
</dbReference>
<evidence type="ECO:0000256" key="1">
    <source>
        <dbReference type="SAM" id="Phobius"/>
    </source>
</evidence>
<dbReference type="EMBL" id="CP136890">
    <property type="protein sequence ID" value="WOK92018.1"/>
    <property type="molecule type" value="Genomic_DNA"/>
</dbReference>
<name>A0AAQ3PXL0_9LILI</name>
<evidence type="ECO:0000313" key="3">
    <source>
        <dbReference type="Proteomes" id="UP001327560"/>
    </source>
</evidence>